<dbReference type="InterPro" id="IPR036983">
    <property type="entry name" value="AIM24_sf"/>
</dbReference>
<dbReference type="OrthoDB" id="9779518at2"/>
<dbReference type="SUPFAM" id="SSF51219">
    <property type="entry name" value="TRAP-like"/>
    <property type="match status" value="1"/>
</dbReference>
<name>A0A174HND5_BACUN</name>
<dbReference type="PANTHER" id="PTHR43657">
    <property type="entry name" value="TRYPTOPHAN RNA-BINDING ATTENUATOR PROTEIN-LIKE PROTEIN"/>
    <property type="match status" value="1"/>
</dbReference>
<dbReference type="InterPro" id="IPR002838">
    <property type="entry name" value="AIM24"/>
</dbReference>
<sequence>MNVKLVGNFIQHIEAELMYGEEFYAQKGTLIYLEQGIEKDVVLNGGGNGTLGTIGNLLGAKLTGESIFLVRYVNKCNKPRKVAFGGSFGLHPVKIQNESLICNRGVYVASNNLVQVSAKISIAGIVGGMGGLLQKISGTSTVFLDCKGQPITKELCAGETIEVDEDHIIAMQGISEHQLSSAWSLKNVFGGEGLSMLRITGPGKVHLSPGSIIPQTTTR</sequence>
<organism evidence="1 2">
    <name type="scientific">Bacteroides uniformis</name>
    <dbReference type="NCBI Taxonomy" id="820"/>
    <lineage>
        <taxon>Bacteria</taxon>
        <taxon>Pseudomonadati</taxon>
        <taxon>Bacteroidota</taxon>
        <taxon>Bacteroidia</taxon>
        <taxon>Bacteroidales</taxon>
        <taxon>Bacteroidaceae</taxon>
        <taxon>Bacteroides</taxon>
    </lineage>
</organism>
<dbReference type="AlphaFoldDB" id="A0A174HND5"/>
<protein>
    <submittedName>
        <fullName evidence="1">Protein of uncharacterized function DUF124</fullName>
    </submittedName>
</protein>
<dbReference type="EMBL" id="CZAF01000004">
    <property type="protein sequence ID" value="CUO76462.1"/>
    <property type="molecule type" value="Genomic_DNA"/>
</dbReference>
<dbReference type="Proteomes" id="UP000095614">
    <property type="component" value="Unassembled WGS sequence"/>
</dbReference>
<evidence type="ECO:0000313" key="2">
    <source>
        <dbReference type="Proteomes" id="UP000095614"/>
    </source>
</evidence>
<dbReference type="PANTHER" id="PTHR43657:SF1">
    <property type="entry name" value="ALTERED INHERITANCE OF MITOCHONDRIA PROTEIN 24, MITOCHONDRIAL"/>
    <property type="match status" value="1"/>
</dbReference>
<dbReference type="Pfam" id="PF01987">
    <property type="entry name" value="AIM24"/>
    <property type="match status" value="1"/>
</dbReference>
<dbReference type="RefSeq" id="WP_007850460.1">
    <property type="nucleotide sequence ID" value="NZ_CZAF01000004.1"/>
</dbReference>
<evidence type="ECO:0000313" key="1">
    <source>
        <dbReference type="EMBL" id="CUO76462.1"/>
    </source>
</evidence>
<dbReference type="Gene3D" id="3.60.160.10">
    <property type="entry name" value="Mitochondrial biogenesis AIM24"/>
    <property type="match status" value="1"/>
</dbReference>
<proteinExistence type="predicted"/>
<reference evidence="1 2" key="1">
    <citation type="submission" date="2015-09" db="EMBL/GenBank/DDBJ databases">
        <authorList>
            <consortium name="Pathogen Informatics"/>
        </authorList>
    </citation>
    <scope>NUCLEOTIDE SEQUENCE [LARGE SCALE GENOMIC DNA]</scope>
    <source>
        <strain evidence="1 2">2789STDY5834847</strain>
    </source>
</reference>
<accession>A0A174HND5</accession>
<dbReference type="InterPro" id="IPR016031">
    <property type="entry name" value="Trp_RNA-bd_attenuator-like_dom"/>
</dbReference>
<gene>
    <name evidence="1" type="ORF">ERS852462_01474</name>
</gene>